<proteinExistence type="predicted"/>
<sequence>MSEHFIKNIEIKNFKCFKDFKAEGFGRVNLIGGKNNVGKTAFMEALYLYTSKLHIDIYERLLVLKTYRNMHEMLLSNNSSEDNLRALILENSNIGIGVVKKIQLDIDEDNIYDKYSLTNIFKIEKNQDTGLFSFMLKDETFIVTKGEHTDTDHNSETYGESEEYIHIKKDDYSLSELINQLDSNMSKTKYLTSRIFIGTNLNDNELLEEIIGDLRLNDKYNDFNSYLHQLFSIENIDFIHKKPMAKINKKYQELSTLGEGIKSIIFYLGSLLTLENQYIFIDEIENGIHYTKLDELWTLILKISKQQNVQVFATTHSKECIESYNRVQIKLEDENSYYFEMIKNIKTKNHEVRGW</sequence>
<evidence type="ECO:0000259" key="1">
    <source>
        <dbReference type="Pfam" id="PF13175"/>
    </source>
</evidence>
<gene>
    <name evidence="2" type="ORF">MNB_SV-9-66</name>
</gene>
<dbReference type="InterPro" id="IPR041685">
    <property type="entry name" value="AAA_GajA/Old/RecF-like"/>
</dbReference>
<dbReference type="Pfam" id="PF13175">
    <property type="entry name" value="AAA_15"/>
    <property type="match status" value="1"/>
</dbReference>
<feature type="domain" description="Endonuclease GajA/Old nuclease/RecF-like AAA" evidence="1">
    <location>
        <begin position="6"/>
        <end position="321"/>
    </location>
</feature>
<protein>
    <recommendedName>
        <fullName evidence="1">Endonuclease GajA/Old nuclease/RecF-like AAA domain-containing protein</fullName>
    </recommendedName>
</protein>
<dbReference type="PANTHER" id="PTHR43581">
    <property type="entry name" value="ATP/GTP PHOSPHATASE"/>
    <property type="match status" value="1"/>
</dbReference>
<dbReference type="SUPFAM" id="SSF52540">
    <property type="entry name" value="P-loop containing nucleoside triphosphate hydrolases"/>
    <property type="match status" value="1"/>
</dbReference>
<dbReference type="Gene3D" id="3.40.50.300">
    <property type="entry name" value="P-loop containing nucleotide triphosphate hydrolases"/>
    <property type="match status" value="1"/>
</dbReference>
<dbReference type="InterPro" id="IPR027417">
    <property type="entry name" value="P-loop_NTPase"/>
</dbReference>
<dbReference type="InterPro" id="IPR051396">
    <property type="entry name" value="Bact_Antivir_Def_Nuclease"/>
</dbReference>
<accession>A0A1W1CFG3</accession>
<dbReference type="EMBL" id="FPHG01000067">
    <property type="protein sequence ID" value="SFV64519.1"/>
    <property type="molecule type" value="Genomic_DNA"/>
</dbReference>
<dbReference type="PANTHER" id="PTHR43581:SF4">
    <property type="entry name" value="ATP_GTP PHOSPHATASE"/>
    <property type="match status" value="1"/>
</dbReference>
<reference evidence="2" key="1">
    <citation type="submission" date="2016-10" db="EMBL/GenBank/DDBJ databases">
        <authorList>
            <person name="de Groot N.N."/>
        </authorList>
    </citation>
    <scope>NUCLEOTIDE SEQUENCE</scope>
</reference>
<name>A0A1W1CFG3_9ZZZZ</name>
<evidence type="ECO:0000313" key="2">
    <source>
        <dbReference type="EMBL" id="SFV64519.1"/>
    </source>
</evidence>
<organism evidence="2">
    <name type="scientific">hydrothermal vent metagenome</name>
    <dbReference type="NCBI Taxonomy" id="652676"/>
    <lineage>
        <taxon>unclassified sequences</taxon>
        <taxon>metagenomes</taxon>
        <taxon>ecological metagenomes</taxon>
    </lineage>
</organism>
<dbReference type="AlphaFoldDB" id="A0A1W1CFG3"/>